<protein>
    <submittedName>
        <fullName evidence="1">Uncharacterized protein</fullName>
    </submittedName>
</protein>
<dbReference type="Proteomes" id="UP000324022">
    <property type="component" value="Unassembled WGS sequence"/>
</dbReference>
<evidence type="ECO:0000313" key="2">
    <source>
        <dbReference type="Proteomes" id="UP000324022"/>
    </source>
</evidence>
<reference evidence="1 2" key="1">
    <citation type="submission" date="2018-03" db="EMBL/GenBank/DDBJ databases">
        <authorList>
            <person name="Guldener U."/>
        </authorList>
    </citation>
    <scope>NUCLEOTIDE SEQUENCE [LARGE SCALE GENOMIC DNA]</scope>
    <source>
        <strain evidence="1 2">NBRC100155</strain>
    </source>
</reference>
<organism evidence="1 2">
    <name type="scientific">Ustilago trichophora</name>
    <dbReference type="NCBI Taxonomy" id="86804"/>
    <lineage>
        <taxon>Eukaryota</taxon>
        <taxon>Fungi</taxon>
        <taxon>Dikarya</taxon>
        <taxon>Basidiomycota</taxon>
        <taxon>Ustilaginomycotina</taxon>
        <taxon>Ustilaginomycetes</taxon>
        <taxon>Ustilaginales</taxon>
        <taxon>Ustilaginaceae</taxon>
        <taxon>Ustilago</taxon>
    </lineage>
</organism>
<keyword evidence="2" id="KW-1185">Reference proteome</keyword>
<name>A0A5C3EB83_9BASI</name>
<dbReference type="EMBL" id="OOIN01000017">
    <property type="protein sequence ID" value="SPO27285.1"/>
    <property type="molecule type" value="Genomic_DNA"/>
</dbReference>
<evidence type="ECO:0000313" key="1">
    <source>
        <dbReference type="EMBL" id="SPO27285.1"/>
    </source>
</evidence>
<gene>
    <name evidence="1" type="ORF">UTRI_10402</name>
</gene>
<accession>A0A5C3EB83</accession>
<proteinExistence type="predicted"/>
<dbReference type="AlphaFoldDB" id="A0A5C3EB83"/>
<sequence length="359" mass="40740">MPQARSPHRQLYKMRVLALVACLGLMATFFIGETLAMEGSGHGETPEYRLFPQDRFLGTFPMKPPSLHSDLPLNKELGSATSSTSGLKRNDQFPWELKKELPWVNIRPSDRSRHPIADIPEFEKDGRKYGPFQVGLWHFEPKPYPIGFPHIIRPVGFESQIPADFEHYVVRSTQGIQFIPGNFDLSVEPGLLRDIQSFLHRSLEQSGLQPELVSGTTQLKQGDYLWPPVKISKGNPSLLNMLYSTRSHLHQATRYALRMSQSGIPPKVYHLRVPSAQFGSRHIMMFRGDAVKYTTMSSPSKNSEFWFLNEVMADRTGKPSYFILGGTFLPKDAPKILEQVGIFKPAFQHLFNYAPEVLA</sequence>